<name>A0AAU9IRB9_9CILI</name>
<sequence>MIFRRHFSALSRDLWTGFTKKSAGMTEISKFEVNLGDSKRLGLYGMPRTDLDFEKQEEEPLLLAIADYKPSIILLQIDPMHYMKRFRHIEQEFAKRDPNNAINIQERDLENPAPNGLNEIEAGMEVIDVVKMIETGKKIDLNTALSNIRAVKSVDEINEKSEQFKEYSEAILAHILGNMPMKFPYMTPLLVFSLYNQNEIALIDMPEPLLRMHIANKYSLEELTGIAAQLVEGLNDHFSTSEKIITLENIAYDQFPQIFQYPRDIYIASVHNEYMKENDSVVSFVNNPTYLALPEIWKEADNLSFKEACQIPPKIPEDTNEILIEKHALLDVILETNIWASKYTKNPFPYIGLKSEITPEDKQKYKEIFKQKYFQYQQFVEDRLRLPDSIKKLINKV</sequence>
<reference evidence="1" key="1">
    <citation type="submission" date="2021-09" db="EMBL/GenBank/DDBJ databases">
        <authorList>
            <consortium name="AG Swart"/>
            <person name="Singh M."/>
            <person name="Singh A."/>
            <person name="Seah K."/>
            <person name="Emmerich C."/>
        </authorList>
    </citation>
    <scope>NUCLEOTIDE SEQUENCE</scope>
    <source>
        <strain evidence="1">ATCC30299</strain>
    </source>
</reference>
<gene>
    <name evidence="1" type="ORF">BSTOLATCC_MIC14448</name>
</gene>
<proteinExistence type="predicted"/>
<dbReference type="AlphaFoldDB" id="A0AAU9IRB9"/>
<organism evidence="1 2">
    <name type="scientific">Blepharisma stoltei</name>
    <dbReference type="NCBI Taxonomy" id="1481888"/>
    <lineage>
        <taxon>Eukaryota</taxon>
        <taxon>Sar</taxon>
        <taxon>Alveolata</taxon>
        <taxon>Ciliophora</taxon>
        <taxon>Postciliodesmatophora</taxon>
        <taxon>Heterotrichea</taxon>
        <taxon>Heterotrichida</taxon>
        <taxon>Blepharismidae</taxon>
        <taxon>Blepharisma</taxon>
    </lineage>
</organism>
<dbReference type="EMBL" id="CAJZBQ010000014">
    <property type="protein sequence ID" value="CAG9315698.1"/>
    <property type="molecule type" value="Genomic_DNA"/>
</dbReference>
<protein>
    <submittedName>
        <fullName evidence="1">Uncharacterized protein</fullName>
    </submittedName>
</protein>
<evidence type="ECO:0000313" key="1">
    <source>
        <dbReference type="EMBL" id="CAG9315698.1"/>
    </source>
</evidence>
<accession>A0AAU9IRB9</accession>
<comment type="caution">
    <text evidence="1">The sequence shown here is derived from an EMBL/GenBank/DDBJ whole genome shotgun (WGS) entry which is preliminary data.</text>
</comment>
<keyword evidence="2" id="KW-1185">Reference proteome</keyword>
<evidence type="ECO:0000313" key="2">
    <source>
        <dbReference type="Proteomes" id="UP001162131"/>
    </source>
</evidence>
<dbReference type="Proteomes" id="UP001162131">
    <property type="component" value="Unassembled WGS sequence"/>
</dbReference>